<proteinExistence type="predicted"/>
<feature type="region of interest" description="Disordered" evidence="1">
    <location>
        <begin position="340"/>
        <end position="373"/>
    </location>
</feature>
<dbReference type="Pfam" id="PF07004">
    <property type="entry name" value="SHIPPO-rpt"/>
    <property type="match status" value="3"/>
</dbReference>
<accession>A0AAW0EY74</accession>
<evidence type="ECO:0000256" key="1">
    <source>
        <dbReference type="SAM" id="MobiDB-lite"/>
    </source>
</evidence>
<dbReference type="EMBL" id="JAECZO010000138">
    <property type="protein sequence ID" value="KAK7198229.1"/>
    <property type="molecule type" value="Genomic_DNA"/>
</dbReference>
<organism evidence="2 3">
    <name type="scientific">Novymonas esmeraldas</name>
    <dbReference type="NCBI Taxonomy" id="1808958"/>
    <lineage>
        <taxon>Eukaryota</taxon>
        <taxon>Discoba</taxon>
        <taxon>Euglenozoa</taxon>
        <taxon>Kinetoplastea</taxon>
        <taxon>Metakinetoplastina</taxon>
        <taxon>Trypanosomatida</taxon>
        <taxon>Trypanosomatidae</taxon>
        <taxon>Novymonas</taxon>
    </lineage>
</organism>
<sequence>MLGGFTNYAHLRLRDHRPGNGEYELPPEFGPNSGSSKRTILARHYVPAGGESCSVGPGAYAVPTTIGSGRATRIAPLRSAAAVTSVGAGDGAPVPVAADPKQYSMALYPDTPAYSLYGRLKSEWERQSAYASPGPAAYTSPGHFDTLDPEHQRLHPVSGPTPGVHLGLRTTLPGSREQEGVPGPGAYHLVRFGDELPRSREPLVTRRRHRGGAAAETPGPGAYDDPTSIGYRSDQVRLKRFFAQSSTFGGRWRGREFHTTGPGPAAYNTLSATKRLEKNQRHAPKFARPHPALDRQSVTEAAATRARAGSPGGTAPPPFPVLPSDFDFDFKKGKTIAGRRHEPLARGAPSHSMSGAPGDSPTGERAFWESPLPSGGRFTAAPYDANAHRLAAEKAETDAARLAQGANARPGPGAYNVDHDPTAPRAPASLFGHTLSAKFASAENGVPGPGHYRLAEAASSSGTVFHKGDFHPRGGGGGGAGTESIGVGPGAHYKDDTMYSRSINGDRASNKGYTMGIRYPARATYQHCAPYDETTNINCVYDDERTWEARPSLHLPPVNRTATR</sequence>
<dbReference type="Proteomes" id="UP001430356">
    <property type="component" value="Unassembled WGS sequence"/>
</dbReference>
<dbReference type="PANTHER" id="PTHR21580">
    <property type="entry name" value="SHIPPO-1-RELATED"/>
    <property type="match status" value="1"/>
</dbReference>
<evidence type="ECO:0000313" key="2">
    <source>
        <dbReference type="EMBL" id="KAK7198229.1"/>
    </source>
</evidence>
<name>A0AAW0EY74_9TRYP</name>
<dbReference type="InterPro" id="IPR051291">
    <property type="entry name" value="CIMAP"/>
</dbReference>
<feature type="compositionally biased region" description="Low complexity" evidence="1">
    <location>
        <begin position="212"/>
        <end position="222"/>
    </location>
</feature>
<protein>
    <submittedName>
        <fullName evidence="2">Sperm-tail PG-rich repeat</fullName>
    </submittedName>
</protein>
<gene>
    <name evidence="2" type="ORF">NESM_000779900</name>
</gene>
<dbReference type="AlphaFoldDB" id="A0AAW0EY74"/>
<feature type="region of interest" description="Disordered" evidence="1">
    <location>
        <begin position="278"/>
        <end position="318"/>
    </location>
</feature>
<reference evidence="2 3" key="1">
    <citation type="journal article" date="2021" name="MBio">
        <title>A New Model Trypanosomatid, Novymonas esmeraldas: Genomic Perception of Its 'Candidatus Pandoraea novymonadis' Endosymbiont.</title>
        <authorList>
            <person name="Zakharova A."/>
            <person name="Saura A."/>
            <person name="Butenko A."/>
            <person name="Podesvova L."/>
            <person name="Warmusova S."/>
            <person name="Kostygov A.Y."/>
            <person name="Nenarokova A."/>
            <person name="Lukes J."/>
            <person name="Opperdoes F.R."/>
            <person name="Yurchenko V."/>
        </authorList>
    </citation>
    <scope>NUCLEOTIDE SEQUENCE [LARGE SCALE GENOMIC DNA]</scope>
    <source>
        <strain evidence="2 3">E262AT.01</strain>
    </source>
</reference>
<comment type="caution">
    <text evidence="2">The sequence shown here is derived from an EMBL/GenBank/DDBJ whole genome shotgun (WGS) entry which is preliminary data.</text>
</comment>
<dbReference type="InterPro" id="IPR010736">
    <property type="entry name" value="SHIPPO-rpt"/>
</dbReference>
<evidence type="ECO:0000313" key="3">
    <source>
        <dbReference type="Proteomes" id="UP001430356"/>
    </source>
</evidence>
<keyword evidence="3" id="KW-1185">Reference proteome</keyword>
<feature type="region of interest" description="Disordered" evidence="1">
    <location>
        <begin position="206"/>
        <end position="228"/>
    </location>
</feature>
<dbReference type="PANTHER" id="PTHR21580:SF28">
    <property type="entry name" value="BOREALIN N-TERMINAL DOMAIN-CONTAINING PROTEIN-RELATED"/>
    <property type="match status" value="1"/>
</dbReference>